<comment type="caution">
    <text evidence="1">The sequence shown here is derived from an EMBL/GenBank/DDBJ whole genome shotgun (WGS) entry which is preliminary data.</text>
</comment>
<evidence type="ECO:0000313" key="1">
    <source>
        <dbReference type="EMBL" id="KAJ8686040.1"/>
    </source>
</evidence>
<proteinExistence type="predicted"/>
<name>A0ACC2PW49_9HYME</name>
<sequence>MANGRLKVPLLMMTSLVPEFDGKYEYTKGLRDVKRLVADEDEPLLTRILQIELRGLAYDLIAFDEINTINELVKRIRDWFRSSEDIYDLYAEVMHLYQQPQESIIDYTVMLKDLINRIKDFNEFEQPQKCMTKEQFARQVDENGLEQLLGD</sequence>
<reference evidence="1" key="1">
    <citation type="submission" date="2023-04" db="EMBL/GenBank/DDBJ databases">
        <title>A chromosome-level genome assembly of the parasitoid wasp Eretmocerus hayati.</title>
        <authorList>
            <person name="Zhong Y."/>
            <person name="Liu S."/>
            <person name="Liu Y."/>
        </authorList>
    </citation>
    <scope>NUCLEOTIDE SEQUENCE</scope>
    <source>
        <strain evidence="1">ZJU_SS_LIU_2023</strain>
    </source>
</reference>
<keyword evidence="2" id="KW-1185">Reference proteome</keyword>
<dbReference type="EMBL" id="CM056741">
    <property type="protein sequence ID" value="KAJ8686040.1"/>
    <property type="molecule type" value="Genomic_DNA"/>
</dbReference>
<protein>
    <submittedName>
        <fullName evidence="1">Uncharacterized protein</fullName>
    </submittedName>
</protein>
<evidence type="ECO:0000313" key="2">
    <source>
        <dbReference type="Proteomes" id="UP001239111"/>
    </source>
</evidence>
<dbReference type="Proteomes" id="UP001239111">
    <property type="component" value="Chromosome 1"/>
</dbReference>
<gene>
    <name evidence="1" type="ORF">QAD02_021833</name>
</gene>
<accession>A0ACC2PW49</accession>
<organism evidence="1 2">
    <name type="scientific">Eretmocerus hayati</name>
    <dbReference type="NCBI Taxonomy" id="131215"/>
    <lineage>
        <taxon>Eukaryota</taxon>
        <taxon>Metazoa</taxon>
        <taxon>Ecdysozoa</taxon>
        <taxon>Arthropoda</taxon>
        <taxon>Hexapoda</taxon>
        <taxon>Insecta</taxon>
        <taxon>Pterygota</taxon>
        <taxon>Neoptera</taxon>
        <taxon>Endopterygota</taxon>
        <taxon>Hymenoptera</taxon>
        <taxon>Apocrita</taxon>
        <taxon>Proctotrupomorpha</taxon>
        <taxon>Chalcidoidea</taxon>
        <taxon>Aphelinidae</taxon>
        <taxon>Aphelininae</taxon>
        <taxon>Eretmocerus</taxon>
    </lineage>
</organism>